<dbReference type="Gene3D" id="3.40.50.410">
    <property type="entry name" value="von Willebrand factor, type A domain"/>
    <property type="match status" value="1"/>
</dbReference>
<accession>A0A0A7PEA6</accession>
<dbReference type="KEGG" id="sphk:SKP52_07655"/>
<name>A0A0A7PEA6_9SPHN</name>
<keyword evidence="1" id="KW-1133">Transmembrane helix</keyword>
<proteinExistence type="predicted"/>
<dbReference type="PANTHER" id="PTHR41248">
    <property type="entry name" value="NORD PROTEIN"/>
    <property type="match status" value="1"/>
</dbReference>
<evidence type="ECO:0000256" key="1">
    <source>
        <dbReference type="SAM" id="Phobius"/>
    </source>
</evidence>
<dbReference type="AlphaFoldDB" id="A0A0A7PEA6"/>
<dbReference type="Pfam" id="PF11775">
    <property type="entry name" value="CobT_C"/>
    <property type="match status" value="1"/>
</dbReference>
<feature type="transmembrane region" description="Helical" evidence="1">
    <location>
        <begin position="6"/>
        <end position="22"/>
    </location>
</feature>
<dbReference type="SUPFAM" id="SSF53300">
    <property type="entry name" value="vWA-like"/>
    <property type="match status" value="1"/>
</dbReference>
<reference evidence="3 4" key="1">
    <citation type="journal article" date="2015" name="Int. J. Syst. Evol. Microbiol.">
        <title>Description of Sphingopyxis fribergensis sp. nov. - a soil bacterium with the ability to degrade styrene and phenylacetic acid.</title>
        <authorList>
            <person name="Oelschlagel M."/>
            <person name="Ruckert C."/>
            <person name="Kalinowski J."/>
            <person name="Schmidt G."/>
            <person name="Schlomann M."/>
            <person name="Tischler D."/>
        </authorList>
    </citation>
    <scope>NUCLEOTIDE SEQUENCE [LARGE SCALE GENOMIC DNA]</scope>
    <source>
        <strain evidence="3 4">Kp5.2</strain>
    </source>
</reference>
<organism evidence="3 4">
    <name type="scientific">Sphingopyxis fribergensis</name>
    <dbReference type="NCBI Taxonomy" id="1515612"/>
    <lineage>
        <taxon>Bacteria</taxon>
        <taxon>Pseudomonadati</taxon>
        <taxon>Pseudomonadota</taxon>
        <taxon>Alphaproteobacteria</taxon>
        <taxon>Sphingomonadales</taxon>
        <taxon>Sphingomonadaceae</taxon>
        <taxon>Sphingopyxis</taxon>
    </lineage>
</organism>
<keyword evidence="1" id="KW-0812">Transmembrane</keyword>
<protein>
    <recommendedName>
        <fullName evidence="2">Cobalamin biosynthesis protein CobT VWA domain-containing protein</fullName>
    </recommendedName>
</protein>
<keyword evidence="4" id="KW-1185">Reference proteome</keyword>
<dbReference type="InterPro" id="IPR036465">
    <property type="entry name" value="vWFA_dom_sf"/>
</dbReference>
<gene>
    <name evidence="3" type="ORF">SKP52_07655</name>
</gene>
<feature type="domain" description="Cobalamin biosynthesis protein CobT VWA" evidence="2">
    <location>
        <begin position="108"/>
        <end position="290"/>
    </location>
</feature>
<dbReference type="OrthoDB" id="7557871at2"/>
<dbReference type="PANTHER" id="PTHR41248:SF1">
    <property type="entry name" value="NORD PROTEIN"/>
    <property type="match status" value="1"/>
</dbReference>
<dbReference type="RefSeq" id="WP_052207947.1">
    <property type="nucleotide sequence ID" value="NZ_CP009122.1"/>
</dbReference>
<keyword evidence="1" id="KW-0472">Membrane</keyword>
<dbReference type="STRING" id="1515612.SKP52_07655"/>
<dbReference type="InterPro" id="IPR025861">
    <property type="entry name" value="CobT_VWA_dom"/>
</dbReference>
<evidence type="ECO:0000313" key="4">
    <source>
        <dbReference type="Proteomes" id="UP000030907"/>
    </source>
</evidence>
<sequence length="318" mass="35154">MTPEIGAPLIVLLVLAVALTIWRRRRVAKPVEDGPEGEPYQVFTREFDRVLAVEDLPAALRSLSPDLDKGYLQESDFDWSAQIGRSADLYREVGDMAVLDPSEIDELQGTAILLLVDQSGSMRGERMAWVTAGVRRLTEDLGRRGASVAIAGYTTAGWHGGFARRQWMNAGKPERPGRLCALLHILYQPFDGSGFAETGWRDMLNPDILRENVDGESLRWGAEYLRTRSEPRRVLFVVSDGAPVDDSTLMANGPSYMHRHFLTERDALLAAKDLELAAVGADHRVDEFYPVSRPAQNAGELVTAGLELVIGKRLTGLI</sequence>
<dbReference type="Proteomes" id="UP000030907">
    <property type="component" value="Chromosome"/>
</dbReference>
<dbReference type="EMBL" id="CP009122">
    <property type="protein sequence ID" value="AJA08451.1"/>
    <property type="molecule type" value="Genomic_DNA"/>
</dbReference>
<evidence type="ECO:0000259" key="2">
    <source>
        <dbReference type="Pfam" id="PF11775"/>
    </source>
</evidence>
<evidence type="ECO:0000313" key="3">
    <source>
        <dbReference type="EMBL" id="AJA08451.1"/>
    </source>
</evidence>
<dbReference type="HOGENOM" id="CLU_874068_0_0_5"/>
<dbReference type="InterPro" id="IPR051928">
    <property type="entry name" value="NorD/CobT"/>
</dbReference>